<organism evidence="2">
    <name type="scientific">marine sediment metagenome</name>
    <dbReference type="NCBI Taxonomy" id="412755"/>
    <lineage>
        <taxon>unclassified sequences</taxon>
        <taxon>metagenomes</taxon>
        <taxon>ecological metagenomes</taxon>
    </lineage>
</organism>
<dbReference type="GO" id="GO:0003676">
    <property type="term" value="F:nucleic acid binding"/>
    <property type="evidence" value="ECO:0007669"/>
    <property type="project" value="InterPro"/>
</dbReference>
<accession>A0A0F8WM57</accession>
<name>A0A0F8WM57_9ZZZZ</name>
<dbReference type="InterPro" id="IPR003615">
    <property type="entry name" value="HNH_nuc"/>
</dbReference>
<dbReference type="PANTHER" id="PTHR33877:SF2">
    <property type="entry name" value="OS07G0170200 PROTEIN"/>
    <property type="match status" value="1"/>
</dbReference>
<reference evidence="2" key="1">
    <citation type="journal article" date="2015" name="Nature">
        <title>Complex archaea that bridge the gap between prokaryotes and eukaryotes.</title>
        <authorList>
            <person name="Spang A."/>
            <person name="Saw J.H."/>
            <person name="Jorgensen S.L."/>
            <person name="Zaremba-Niedzwiedzka K."/>
            <person name="Martijn J."/>
            <person name="Lind A.E."/>
            <person name="van Eijk R."/>
            <person name="Schleper C."/>
            <person name="Guy L."/>
            <person name="Ettema T.J."/>
        </authorList>
    </citation>
    <scope>NUCLEOTIDE SEQUENCE</scope>
</reference>
<evidence type="ECO:0000259" key="1">
    <source>
        <dbReference type="SMART" id="SM00507"/>
    </source>
</evidence>
<feature type="domain" description="HNH nuclease" evidence="1">
    <location>
        <begin position="13"/>
        <end position="66"/>
    </location>
</feature>
<dbReference type="Gene3D" id="1.10.30.50">
    <property type="match status" value="1"/>
</dbReference>
<dbReference type="PANTHER" id="PTHR33877">
    <property type="entry name" value="SLL1193 PROTEIN"/>
    <property type="match status" value="1"/>
</dbReference>
<dbReference type="EMBL" id="LAZR01064231">
    <property type="protein sequence ID" value="KKK57932.1"/>
    <property type="molecule type" value="Genomic_DNA"/>
</dbReference>
<dbReference type="AlphaFoldDB" id="A0A0F8WM57"/>
<dbReference type="SMART" id="SM00507">
    <property type="entry name" value="HNHc"/>
    <property type="match status" value="1"/>
</dbReference>
<evidence type="ECO:0000313" key="2">
    <source>
        <dbReference type="EMBL" id="KKK57932.1"/>
    </source>
</evidence>
<dbReference type="CDD" id="cd00085">
    <property type="entry name" value="HNHc"/>
    <property type="match status" value="1"/>
</dbReference>
<proteinExistence type="predicted"/>
<comment type="caution">
    <text evidence="2">The sequence shown here is derived from an EMBL/GenBank/DDBJ whole genome shotgun (WGS) entry which is preliminary data.</text>
</comment>
<sequence>MVYNEIMGNSYYALRFTILERDQFTCQYCGQSAPDVRLEVDHIIPVTKGGTDEIENLKTSCYACNMGKNNRLKMETKGSKNISHKKEIGSYPEVCEYIRVNGPSTATQISIALKRNRANISSLLNNNDSFQKNHLILKGRSVAFELKGSLQ</sequence>
<dbReference type="GO" id="GO:0004519">
    <property type="term" value="F:endonuclease activity"/>
    <property type="evidence" value="ECO:0007669"/>
    <property type="project" value="InterPro"/>
</dbReference>
<dbReference type="InterPro" id="IPR002711">
    <property type="entry name" value="HNH"/>
</dbReference>
<dbReference type="Pfam" id="PF01844">
    <property type="entry name" value="HNH"/>
    <property type="match status" value="1"/>
</dbReference>
<dbReference type="InterPro" id="IPR052892">
    <property type="entry name" value="NA-targeting_endonuclease"/>
</dbReference>
<protein>
    <recommendedName>
        <fullName evidence="1">HNH nuclease domain-containing protein</fullName>
    </recommendedName>
</protein>
<gene>
    <name evidence="2" type="ORF">LCGC14_3049500</name>
</gene>
<dbReference type="GO" id="GO:0008270">
    <property type="term" value="F:zinc ion binding"/>
    <property type="evidence" value="ECO:0007669"/>
    <property type="project" value="InterPro"/>
</dbReference>